<evidence type="ECO:0000313" key="9">
    <source>
        <dbReference type="EMBL" id="AHW61813.1"/>
    </source>
</evidence>
<protein>
    <submittedName>
        <fullName evidence="10">Dolichyl-phosphate-mannose-protein mannosyltransferase</fullName>
    </submittedName>
</protein>
<dbReference type="InterPro" id="IPR011990">
    <property type="entry name" value="TPR-like_helical_dom_sf"/>
</dbReference>
<keyword evidence="2 10" id="KW-0328">Glycosyltransferase</keyword>
<dbReference type="EMBL" id="FOHT01000002">
    <property type="protein sequence ID" value="SES80938.1"/>
    <property type="molecule type" value="Genomic_DNA"/>
</dbReference>
<evidence type="ECO:0000256" key="7">
    <source>
        <dbReference type="SAM" id="Phobius"/>
    </source>
</evidence>
<feature type="transmembrane region" description="Helical" evidence="7">
    <location>
        <begin position="12"/>
        <end position="33"/>
    </location>
</feature>
<evidence type="ECO:0000256" key="6">
    <source>
        <dbReference type="ARBA" id="ARBA00023136"/>
    </source>
</evidence>
<sequence>MNKLTDILTARNVFRISLFVAAVILLLLAPKAAVNVDEMLHYPHAKRVVNWYFTGGEDVSCLDTPVHNLKYYGQSVDNLTALVNRVFSIENEFQTRHFTGAAFFFFLLLFAGLLGKEISNSYWVAATVVLSLMLTPRLFGQAFGNLKDIPFAAGYVAGICFIIKYLKQFPKVNRKTVIGLGLAIAFTCSVRIGGLILFAYLALGIVVLILSKPFLLKYIVSTKSCFVRLLGQWLVIVLAGYFLGLLFWPFALHDVVRHPLESLSVMEHYKISIKQLFEGEVIWSSSLPWHYLIKWILIATPEFVLLGILYFGAFLTYKFSKPLSEQLSIELFVFFTLLFPVVYVIVIGANLYSGMRQMLFVLPVMVVLAVTGLFQFAKLGISKKVKIPAVALFFLLMILPFQHQAKTFPADYIYFNAISGGNKAAWSNYEYDYYFHGMKEATDYLIAEIGDKEAIVAMNCQLPNYFEKKSNIDFQYTRYLERSSVDWDYALFGVNYIYPYLLKNDTWQSSRIVKTFYHKGNPLVVLLERQSKEDYKGIDLLKHRHWDEAEVLLKKELETDPNNVWMFVNLANLKLAQRKYAELDELLADGRAIHPYYEPLYLIEAQKFFDQGKFDESFAVLNELIEVNPRYKNAAALLKKVKEKLNK</sequence>
<accession>X5DFW7</accession>
<dbReference type="GO" id="GO:0006493">
    <property type="term" value="P:protein O-linked glycosylation"/>
    <property type="evidence" value="ECO:0007669"/>
    <property type="project" value="InterPro"/>
</dbReference>
<evidence type="ECO:0000313" key="11">
    <source>
        <dbReference type="Proteomes" id="UP000023772"/>
    </source>
</evidence>
<feature type="transmembrane region" description="Helical" evidence="7">
    <location>
        <begin position="97"/>
        <end position="115"/>
    </location>
</feature>
<dbReference type="SUPFAM" id="SSF48452">
    <property type="entry name" value="TPR-like"/>
    <property type="match status" value="1"/>
</dbReference>
<reference evidence="10 12" key="2">
    <citation type="submission" date="2016-10" db="EMBL/GenBank/DDBJ databases">
        <authorList>
            <person name="de Groot N.N."/>
        </authorList>
    </citation>
    <scope>NUCLEOTIDE SEQUENCE [LARGE SCALE GENOMIC DNA]</scope>
    <source>
        <strain evidence="10 12">DSM 25947</strain>
    </source>
</reference>
<evidence type="ECO:0000256" key="4">
    <source>
        <dbReference type="ARBA" id="ARBA00022692"/>
    </source>
</evidence>
<feature type="transmembrane region" description="Helical" evidence="7">
    <location>
        <begin position="230"/>
        <end position="252"/>
    </location>
</feature>
<evidence type="ECO:0000313" key="12">
    <source>
        <dbReference type="Proteomes" id="UP000181981"/>
    </source>
</evidence>
<dbReference type="Gene3D" id="1.25.40.10">
    <property type="entry name" value="Tetratricopeptide repeat domain"/>
    <property type="match status" value="1"/>
</dbReference>
<dbReference type="EMBL" id="CP007451">
    <property type="protein sequence ID" value="AHW61813.1"/>
    <property type="molecule type" value="Genomic_DNA"/>
</dbReference>
<feature type="transmembrane region" description="Helical" evidence="7">
    <location>
        <begin position="149"/>
        <end position="166"/>
    </location>
</feature>
<keyword evidence="4 7" id="KW-0812">Transmembrane</keyword>
<dbReference type="GO" id="GO:0000030">
    <property type="term" value="F:mannosyltransferase activity"/>
    <property type="evidence" value="ECO:0007669"/>
    <property type="project" value="InterPro"/>
</dbReference>
<keyword evidence="3 10" id="KW-0808">Transferase</keyword>
<dbReference type="AlphaFoldDB" id="X5DFW7"/>
<evidence type="ECO:0000256" key="3">
    <source>
        <dbReference type="ARBA" id="ARBA00022679"/>
    </source>
</evidence>
<dbReference type="RefSeq" id="WP_038557520.1">
    <property type="nucleotide sequence ID" value="NZ_FOHT01000002.1"/>
</dbReference>
<evidence type="ECO:0000313" key="10">
    <source>
        <dbReference type="EMBL" id="SES80938.1"/>
    </source>
</evidence>
<dbReference type="InterPro" id="IPR003342">
    <property type="entry name" value="ArnT-like_N"/>
</dbReference>
<name>X5DFW7_9BACT</name>
<feature type="transmembrane region" description="Helical" evidence="7">
    <location>
        <begin position="292"/>
        <end position="311"/>
    </location>
</feature>
<feature type="transmembrane region" description="Helical" evidence="7">
    <location>
        <begin position="122"/>
        <end position="143"/>
    </location>
</feature>
<feature type="transmembrane region" description="Helical" evidence="7">
    <location>
        <begin position="331"/>
        <end position="352"/>
    </location>
</feature>
<proteinExistence type="predicted"/>
<dbReference type="eggNOG" id="COG0457">
    <property type="taxonomic scope" value="Bacteria"/>
</dbReference>
<keyword evidence="11" id="KW-1185">Reference proteome</keyword>
<feature type="transmembrane region" description="Helical" evidence="7">
    <location>
        <begin position="359"/>
        <end position="379"/>
    </location>
</feature>
<evidence type="ECO:0000256" key="1">
    <source>
        <dbReference type="ARBA" id="ARBA00004127"/>
    </source>
</evidence>
<comment type="subcellular location">
    <subcellularLocation>
        <location evidence="1">Endomembrane system</location>
        <topology evidence="1">Multi-pass membrane protein</topology>
    </subcellularLocation>
</comment>
<evidence type="ECO:0000259" key="8">
    <source>
        <dbReference type="Pfam" id="PF02366"/>
    </source>
</evidence>
<gene>
    <name evidence="9" type="ORF">FH5T_08740</name>
    <name evidence="10" type="ORF">SAMN05444285_102141</name>
</gene>
<dbReference type="STRING" id="1168034.FH5T_08740"/>
<dbReference type="eggNOG" id="COG1807">
    <property type="taxonomic scope" value="Bacteria"/>
</dbReference>
<keyword evidence="6 7" id="KW-0472">Membrane</keyword>
<dbReference type="GO" id="GO:0012505">
    <property type="term" value="C:endomembrane system"/>
    <property type="evidence" value="ECO:0007669"/>
    <property type="project" value="UniProtKB-SubCell"/>
</dbReference>
<evidence type="ECO:0000256" key="5">
    <source>
        <dbReference type="ARBA" id="ARBA00022989"/>
    </source>
</evidence>
<keyword evidence="5 7" id="KW-1133">Transmembrane helix</keyword>
<feature type="transmembrane region" description="Helical" evidence="7">
    <location>
        <begin position="178"/>
        <end position="210"/>
    </location>
</feature>
<dbReference type="Proteomes" id="UP000181981">
    <property type="component" value="Unassembled WGS sequence"/>
</dbReference>
<feature type="domain" description="ArnT-like N-terminal" evidence="8">
    <location>
        <begin position="84"/>
        <end position="252"/>
    </location>
</feature>
<dbReference type="Pfam" id="PF02366">
    <property type="entry name" value="PMT"/>
    <property type="match status" value="1"/>
</dbReference>
<dbReference type="HOGENOM" id="CLU_390232_0_0_10"/>
<dbReference type="KEGG" id="dori:FH5T_08740"/>
<dbReference type="OrthoDB" id="2034231at2"/>
<dbReference type="GO" id="GO:0016020">
    <property type="term" value="C:membrane"/>
    <property type="evidence" value="ECO:0007669"/>
    <property type="project" value="InterPro"/>
</dbReference>
<organism evidence="10 12">
    <name type="scientific">Draconibacterium orientale</name>
    <dbReference type="NCBI Taxonomy" id="1168034"/>
    <lineage>
        <taxon>Bacteria</taxon>
        <taxon>Pseudomonadati</taxon>
        <taxon>Bacteroidota</taxon>
        <taxon>Bacteroidia</taxon>
        <taxon>Marinilabiliales</taxon>
        <taxon>Prolixibacteraceae</taxon>
        <taxon>Draconibacterium</taxon>
    </lineage>
</organism>
<dbReference type="Proteomes" id="UP000023772">
    <property type="component" value="Chromosome"/>
</dbReference>
<reference evidence="9 11" key="1">
    <citation type="submission" date="2014-03" db="EMBL/GenBank/DDBJ databases">
        <title>Complete genome sequence of a deeply braunched marine Bacteroidia bacterium Draconibacterium orientale type strain FH5T.</title>
        <authorList>
            <person name="Li X."/>
            <person name="Wang X."/>
            <person name="Xie Z."/>
            <person name="Du Z."/>
            <person name="Chen G."/>
        </authorList>
    </citation>
    <scope>NUCLEOTIDE SEQUENCE [LARGE SCALE GENOMIC DNA]</scope>
    <source>
        <strain evidence="9 11">FH5</strain>
    </source>
</reference>
<evidence type="ECO:0000256" key="2">
    <source>
        <dbReference type="ARBA" id="ARBA00022676"/>
    </source>
</evidence>